<dbReference type="AlphaFoldDB" id="A0A5B8S495"/>
<name>A0A5B8S495_9SPHN</name>
<evidence type="ECO:0000313" key="3">
    <source>
        <dbReference type="Proteomes" id="UP000321172"/>
    </source>
</evidence>
<evidence type="ECO:0000259" key="1">
    <source>
        <dbReference type="Pfam" id="PF02464"/>
    </source>
</evidence>
<dbReference type="Gene3D" id="3.90.950.20">
    <property type="entry name" value="CinA-like"/>
    <property type="match status" value="1"/>
</dbReference>
<dbReference type="SUPFAM" id="SSF142433">
    <property type="entry name" value="CinA-like"/>
    <property type="match status" value="1"/>
</dbReference>
<dbReference type="Proteomes" id="UP000321172">
    <property type="component" value="Chromosome"/>
</dbReference>
<gene>
    <name evidence="2" type="ORF">FRF71_09665</name>
</gene>
<dbReference type="RefSeq" id="WP_147090457.1">
    <property type="nucleotide sequence ID" value="NZ_BAABJD010000006.1"/>
</dbReference>
<accession>A0A5B8S495</accession>
<keyword evidence="3" id="KW-1185">Reference proteome</keyword>
<reference evidence="2 3" key="1">
    <citation type="journal article" date="2013" name="J. Microbiol. Biotechnol.">
        <title>Novosphingobium ginsenosidimutans sp. nov., with the ability to convert ginsenoside.</title>
        <authorList>
            <person name="Kim J.K."/>
            <person name="He D."/>
            <person name="Liu Q.M."/>
            <person name="Park H.Y."/>
            <person name="Jung M.S."/>
            <person name="Yoon M.H."/>
            <person name="Kim S.C."/>
            <person name="Im W.T."/>
        </authorList>
    </citation>
    <scope>NUCLEOTIDE SEQUENCE [LARGE SCALE GENOMIC DNA]</scope>
    <source>
        <strain evidence="2 3">FW-6</strain>
    </source>
</reference>
<dbReference type="InterPro" id="IPR036653">
    <property type="entry name" value="CinA-like_C"/>
</dbReference>
<proteinExistence type="predicted"/>
<dbReference type="InterPro" id="IPR008136">
    <property type="entry name" value="CinA_C"/>
</dbReference>
<dbReference type="EMBL" id="CP042345">
    <property type="protein sequence ID" value="QEA16376.1"/>
    <property type="molecule type" value="Genomic_DNA"/>
</dbReference>
<organism evidence="2 3">
    <name type="scientific">Novosphingobium ginsenosidimutans</name>
    <dbReference type="NCBI Taxonomy" id="1176536"/>
    <lineage>
        <taxon>Bacteria</taxon>
        <taxon>Pseudomonadati</taxon>
        <taxon>Pseudomonadota</taxon>
        <taxon>Alphaproteobacteria</taxon>
        <taxon>Sphingomonadales</taxon>
        <taxon>Sphingomonadaceae</taxon>
        <taxon>Novosphingobium</taxon>
    </lineage>
</organism>
<dbReference type="OrthoDB" id="9801454at2"/>
<protein>
    <submittedName>
        <fullName evidence="2">CinA family protein</fullName>
    </submittedName>
</protein>
<feature type="domain" description="CinA C-terminal" evidence="1">
    <location>
        <begin position="18"/>
        <end position="166"/>
    </location>
</feature>
<dbReference type="NCBIfam" id="TIGR00199">
    <property type="entry name" value="PncC_domain"/>
    <property type="match status" value="1"/>
</dbReference>
<dbReference type="Pfam" id="PF02464">
    <property type="entry name" value="CinA"/>
    <property type="match status" value="1"/>
</dbReference>
<dbReference type="KEGG" id="ngf:FRF71_09665"/>
<sequence>MAETFSPILHPQTEARIDAIMARLTQDNIRLATAESCTGGILASLFTDIPGKSHVFEAGFVTYSDGAKTRMLGVSPELLQRFGAVSPEAATAMVEGALRNSTADLALSVTGFAGPGGADEEAGLVHFACAWREGVTLHAERHFGTSNRGATRLCCIDTALDLLSAALGRSEAEQGTAAPASDS</sequence>
<evidence type="ECO:0000313" key="2">
    <source>
        <dbReference type="EMBL" id="QEA16376.1"/>
    </source>
</evidence>